<evidence type="ECO:0000256" key="6">
    <source>
        <dbReference type="ARBA" id="ARBA00023004"/>
    </source>
</evidence>
<keyword evidence="7" id="KW-0349">Heme</keyword>
<comment type="caution">
    <text evidence="8">The sequence shown here is derived from an EMBL/GenBank/DDBJ whole genome shotgun (WGS) entry which is preliminary data.</text>
</comment>
<keyword evidence="6 7" id="KW-0408">Iron</keyword>
<dbReference type="Proteomes" id="UP000310066">
    <property type="component" value="Unassembled WGS sequence"/>
</dbReference>
<dbReference type="PANTHER" id="PTHR24306">
    <property type="match status" value="1"/>
</dbReference>
<evidence type="ECO:0000313" key="8">
    <source>
        <dbReference type="EMBL" id="TKA39912.1"/>
    </source>
</evidence>
<evidence type="ECO:0000256" key="5">
    <source>
        <dbReference type="ARBA" id="ARBA00022723"/>
    </source>
</evidence>
<proteinExistence type="inferred from homology"/>
<dbReference type="InterPro" id="IPR002403">
    <property type="entry name" value="Cyt_P450_E_grp-IV"/>
</dbReference>
<dbReference type="Pfam" id="PF00067">
    <property type="entry name" value="p450"/>
    <property type="match status" value="1"/>
</dbReference>
<protein>
    <recommendedName>
        <fullName evidence="10">Cytochrome P450</fullName>
    </recommendedName>
</protein>
<dbReference type="PRINTS" id="PR00465">
    <property type="entry name" value="EP450IV"/>
</dbReference>
<dbReference type="GO" id="GO:0020037">
    <property type="term" value="F:heme binding"/>
    <property type="evidence" value="ECO:0007669"/>
    <property type="project" value="InterPro"/>
</dbReference>
<evidence type="ECO:0000256" key="1">
    <source>
        <dbReference type="ARBA" id="ARBA00001971"/>
    </source>
</evidence>
<comment type="similarity">
    <text evidence="3">Belongs to the cytochrome P450 family.</text>
</comment>
<keyword evidence="5 7" id="KW-0479">Metal-binding</keyword>
<dbReference type="STRING" id="329885.A0A4U0UW88"/>
<dbReference type="GO" id="GO:0005506">
    <property type="term" value="F:iron ion binding"/>
    <property type="evidence" value="ECO:0007669"/>
    <property type="project" value="InterPro"/>
</dbReference>
<accession>A0A4U0UW88</accession>
<dbReference type="InterPro" id="IPR001128">
    <property type="entry name" value="Cyt_P450"/>
</dbReference>
<dbReference type="GO" id="GO:0016705">
    <property type="term" value="F:oxidoreductase activity, acting on paired donors, with incorporation or reduction of molecular oxygen"/>
    <property type="evidence" value="ECO:0007669"/>
    <property type="project" value="InterPro"/>
</dbReference>
<dbReference type="GO" id="GO:0004497">
    <property type="term" value="F:monooxygenase activity"/>
    <property type="evidence" value="ECO:0007669"/>
    <property type="project" value="InterPro"/>
</dbReference>
<keyword evidence="4" id="KW-0443">Lipid metabolism</keyword>
<feature type="binding site" description="axial binding residue" evidence="7">
    <location>
        <position position="167"/>
    </location>
    <ligand>
        <name>heme</name>
        <dbReference type="ChEBI" id="CHEBI:30413"/>
    </ligand>
    <ligandPart>
        <name>Fe</name>
        <dbReference type="ChEBI" id="CHEBI:18248"/>
    </ligandPart>
</feature>
<dbReference type="Gene3D" id="1.10.630.10">
    <property type="entry name" value="Cytochrome P450"/>
    <property type="match status" value="1"/>
</dbReference>
<sequence length="225" mass="24801">MSDIGKVAIERDRVYSRHGWTFQERGAGDLAVLWGQNANTQPLFFWLIAYVYSTPGLLARLRTEIAPYCTLSDSTPLEINSMNLPGLFANCPLLKASILETYRTANEATSICYVARPVTIDDGAAPLVYPEPDQFLPDRFLKTDAESGKTVPRYGKLRSWGTGAAMCKGQTFAEREIMVLGAAIISLWDISPASGTWKIPAMIPGTGVKKPLTEMRVMITKRVPP</sequence>
<evidence type="ECO:0000256" key="7">
    <source>
        <dbReference type="PIRSR" id="PIRSR602403-1"/>
    </source>
</evidence>
<dbReference type="GO" id="GO:0005789">
    <property type="term" value="C:endoplasmic reticulum membrane"/>
    <property type="evidence" value="ECO:0007669"/>
    <property type="project" value="UniProtKB-SubCell"/>
</dbReference>
<evidence type="ECO:0000256" key="4">
    <source>
        <dbReference type="ARBA" id="ARBA00022516"/>
    </source>
</evidence>
<keyword evidence="4" id="KW-0444">Lipid biosynthesis</keyword>
<evidence type="ECO:0000256" key="3">
    <source>
        <dbReference type="ARBA" id="ARBA00010617"/>
    </source>
</evidence>
<dbReference type="OrthoDB" id="3366823at2759"/>
<comment type="cofactor">
    <cofactor evidence="1 7">
        <name>heme</name>
        <dbReference type="ChEBI" id="CHEBI:30413"/>
    </cofactor>
</comment>
<evidence type="ECO:0008006" key="10">
    <source>
        <dbReference type="Google" id="ProtNLM"/>
    </source>
</evidence>
<dbReference type="PANTHER" id="PTHR24306:SF8">
    <property type="entry name" value="P450, PUTATIVE (EUROFUNG)-RELATED"/>
    <property type="match status" value="1"/>
</dbReference>
<evidence type="ECO:0000313" key="9">
    <source>
        <dbReference type="Proteomes" id="UP000310066"/>
    </source>
</evidence>
<dbReference type="SUPFAM" id="SSF48264">
    <property type="entry name" value="Cytochrome P450"/>
    <property type="match status" value="1"/>
</dbReference>
<gene>
    <name evidence="8" type="ORF">B0A54_10263</name>
</gene>
<reference evidence="8 9" key="1">
    <citation type="submission" date="2017-03" db="EMBL/GenBank/DDBJ databases">
        <title>Genomes of endolithic fungi from Antarctica.</title>
        <authorList>
            <person name="Coleine C."/>
            <person name="Masonjones S."/>
            <person name="Stajich J.E."/>
        </authorList>
    </citation>
    <scope>NUCLEOTIDE SEQUENCE [LARGE SCALE GENOMIC DNA]</scope>
    <source>
        <strain evidence="8 9">CCFEE 5311</strain>
    </source>
</reference>
<dbReference type="EMBL" id="NAJP01000036">
    <property type="protein sequence ID" value="TKA39912.1"/>
    <property type="molecule type" value="Genomic_DNA"/>
</dbReference>
<dbReference type="AlphaFoldDB" id="A0A4U0UW88"/>
<dbReference type="InterPro" id="IPR036396">
    <property type="entry name" value="Cyt_P450_sf"/>
</dbReference>
<evidence type="ECO:0000256" key="2">
    <source>
        <dbReference type="ARBA" id="ARBA00004389"/>
    </source>
</evidence>
<name>A0A4U0UW88_9PEZI</name>
<comment type="subcellular location">
    <subcellularLocation>
        <location evidence="2">Endoplasmic reticulum membrane</location>
        <topology evidence="2">Single-pass membrane protein</topology>
    </subcellularLocation>
</comment>
<organism evidence="8 9">
    <name type="scientific">Friedmanniomyces endolithicus</name>
    <dbReference type="NCBI Taxonomy" id="329885"/>
    <lineage>
        <taxon>Eukaryota</taxon>
        <taxon>Fungi</taxon>
        <taxon>Dikarya</taxon>
        <taxon>Ascomycota</taxon>
        <taxon>Pezizomycotina</taxon>
        <taxon>Dothideomycetes</taxon>
        <taxon>Dothideomycetidae</taxon>
        <taxon>Mycosphaerellales</taxon>
        <taxon>Teratosphaeriaceae</taxon>
        <taxon>Friedmanniomyces</taxon>
    </lineage>
</organism>